<dbReference type="PANTHER" id="PTHR11058:SF9">
    <property type="entry name" value="NADH-UBIQUINONE OXIDOREDUCTASE CHAIN 3"/>
    <property type="match status" value="1"/>
</dbReference>
<keyword evidence="9" id="KW-0520">NAD</keyword>
<proteinExistence type="inferred from homology"/>
<reference evidence="10" key="1">
    <citation type="journal article" date="2018" name="Mol. Phylogenet. Evol.">
        <title>Phylogeny, evolution and mitochondrial gene order rearrangement in scale worms (Aphroditiformia, Annelida).</title>
        <authorList>
            <person name="Zhang Y."/>
            <person name="Sun J."/>
            <person name="Rouse G.W."/>
            <person name="Wiklund H."/>
            <person name="Pleijel F."/>
            <person name="Watanabe H.K."/>
            <person name="Chen C."/>
            <person name="Qian P.-Y."/>
            <person name="Qiu J.-W."/>
        </authorList>
    </citation>
    <scope>NUCLEOTIDE SEQUENCE</scope>
</reference>
<dbReference type="GO" id="GO:0031966">
    <property type="term" value="C:mitochondrial membrane"/>
    <property type="evidence" value="ECO:0007669"/>
    <property type="project" value="UniProtKB-SubCell"/>
</dbReference>
<dbReference type="GO" id="GO:0008137">
    <property type="term" value="F:NADH dehydrogenase (ubiquinone) activity"/>
    <property type="evidence" value="ECO:0007669"/>
    <property type="project" value="UniProtKB-UniRule"/>
</dbReference>
<evidence type="ECO:0000256" key="4">
    <source>
        <dbReference type="ARBA" id="ARBA00022448"/>
    </source>
</evidence>
<geneLocation type="mitochondrion" evidence="10"/>
<feature type="transmembrane region" description="Helical" evidence="9">
    <location>
        <begin position="86"/>
        <end position="105"/>
    </location>
</feature>
<keyword evidence="9" id="KW-1278">Translocase</keyword>
<gene>
    <name evidence="10" type="primary">ND3</name>
</gene>
<evidence type="ECO:0000256" key="1">
    <source>
        <dbReference type="ARBA" id="ARBA00004370"/>
    </source>
</evidence>
<dbReference type="Pfam" id="PF00507">
    <property type="entry name" value="Oxidored_q4"/>
    <property type="match status" value="1"/>
</dbReference>
<feature type="transmembrane region" description="Helical" evidence="9">
    <location>
        <begin position="57"/>
        <end position="80"/>
    </location>
</feature>
<evidence type="ECO:0000256" key="8">
    <source>
        <dbReference type="ARBA" id="ARBA00049551"/>
    </source>
</evidence>
<dbReference type="InterPro" id="IPR038430">
    <property type="entry name" value="NDAH_ubi_oxred_su3_sf"/>
</dbReference>
<organism evidence="10">
    <name type="scientific">Pisione sp. YZ-2018</name>
    <dbReference type="NCBI Taxonomy" id="2153337"/>
    <lineage>
        <taxon>Eukaryota</taxon>
        <taxon>Metazoa</taxon>
        <taxon>Spiralia</taxon>
        <taxon>Lophotrochozoa</taxon>
        <taxon>Annelida</taxon>
        <taxon>Polychaeta</taxon>
        <taxon>Errantia</taxon>
        <taxon>Phyllodocida</taxon>
        <taxon>Pisionidae</taxon>
        <taxon>Pisione</taxon>
    </lineage>
</organism>
<evidence type="ECO:0000256" key="3">
    <source>
        <dbReference type="ARBA" id="ARBA00021007"/>
    </source>
</evidence>
<evidence type="ECO:0000256" key="7">
    <source>
        <dbReference type="ARBA" id="ARBA00023136"/>
    </source>
</evidence>
<keyword evidence="9" id="KW-0249">Electron transport</keyword>
<dbReference type="EC" id="7.1.1.2" evidence="9"/>
<evidence type="ECO:0000256" key="5">
    <source>
        <dbReference type="ARBA" id="ARBA00022692"/>
    </source>
</evidence>
<dbReference type="Gene3D" id="1.20.58.1610">
    <property type="entry name" value="NADH:ubiquinone/plastoquinone oxidoreductase, chain 3"/>
    <property type="match status" value="1"/>
</dbReference>
<dbReference type="PANTHER" id="PTHR11058">
    <property type="entry name" value="NADH-UBIQUINONE OXIDOREDUCTASE CHAIN 3"/>
    <property type="match status" value="1"/>
</dbReference>
<comment type="function">
    <text evidence="9">Core subunit of the mitochondrial membrane respiratory chain NADH dehydrogenase (Complex I) which catalyzes electron transfer from NADH through the respiratory chain, using ubiquinone as an electron acceptor. Essential for the catalytic activity of complex I.</text>
</comment>
<keyword evidence="5 9" id="KW-0812">Transmembrane</keyword>
<comment type="similarity">
    <text evidence="2 9">Belongs to the complex I subunit 3 family.</text>
</comment>
<evidence type="ECO:0000256" key="9">
    <source>
        <dbReference type="RuleBase" id="RU003640"/>
    </source>
</evidence>
<dbReference type="InterPro" id="IPR000440">
    <property type="entry name" value="NADH_UbQ/plastoQ_OxRdtase_su3"/>
</dbReference>
<evidence type="ECO:0000256" key="6">
    <source>
        <dbReference type="ARBA" id="ARBA00022989"/>
    </source>
</evidence>
<evidence type="ECO:0000256" key="2">
    <source>
        <dbReference type="ARBA" id="ARBA00008472"/>
    </source>
</evidence>
<name>A0A343W6H9_9ANNE</name>
<keyword evidence="7 9" id="KW-0472">Membrane</keyword>
<dbReference type="AlphaFoldDB" id="A0A343W6H9"/>
<keyword evidence="6 9" id="KW-1133">Transmembrane helix</keyword>
<keyword evidence="9" id="KW-0679">Respiratory chain</keyword>
<feature type="transmembrane region" description="Helical" evidence="9">
    <location>
        <begin position="6"/>
        <end position="25"/>
    </location>
</feature>
<keyword evidence="9" id="KW-0830">Ubiquinone</keyword>
<keyword evidence="4 9" id="KW-0813">Transport</keyword>
<dbReference type="EMBL" id="KY753836">
    <property type="protein sequence ID" value="AVW86201.1"/>
    <property type="molecule type" value="Genomic_DNA"/>
</dbReference>
<protein>
    <recommendedName>
        <fullName evidence="3 9">NADH-ubiquinone oxidoreductase chain 3</fullName>
        <ecNumber evidence="9">7.1.1.2</ecNumber>
    </recommendedName>
</protein>
<sequence length="117" mass="13105">MFISFSMGFVALALPMIVLSLALIISARSSQDREKCSPFECGFDPKNNARIPFSLRFFLLAVIFIVFDIEIVLLMPIPLISISIPLASSLLGIFLFFLILILGLLHEWREGSLEWAA</sequence>
<comment type="subcellular location">
    <subcellularLocation>
        <location evidence="1">Membrane</location>
    </subcellularLocation>
    <subcellularLocation>
        <location evidence="9">Mitochondrion membrane</location>
        <topology evidence="9">Multi-pass membrane protein</topology>
    </subcellularLocation>
</comment>
<dbReference type="GO" id="GO:0030964">
    <property type="term" value="C:NADH dehydrogenase complex"/>
    <property type="evidence" value="ECO:0007669"/>
    <property type="project" value="TreeGrafter"/>
</dbReference>
<comment type="catalytic activity">
    <reaction evidence="8 9">
        <text>a ubiquinone + NADH + 5 H(+)(in) = a ubiquinol + NAD(+) + 4 H(+)(out)</text>
        <dbReference type="Rhea" id="RHEA:29091"/>
        <dbReference type="Rhea" id="RHEA-COMP:9565"/>
        <dbReference type="Rhea" id="RHEA-COMP:9566"/>
        <dbReference type="ChEBI" id="CHEBI:15378"/>
        <dbReference type="ChEBI" id="CHEBI:16389"/>
        <dbReference type="ChEBI" id="CHEBI:17976"/>
        <dbReference type="ChEBI" id="CHEBI:57540"/>
        <dbReference type="ChEBI" id="CHEBI:57945"/>
        <dbReference type="EC" id="7.1.1.2"/>
    </reaction>
</comment>
<accession>A0A343W6H9</accession>
<keyword evidence="9 10" id="KW-0496">Mitochondrion</keyword>
<evidence type="ECO:0000313" key="10">
    <source>
        <dbReference type="EMBL" id="AVW86201.1"/>
    </source>
</evidence>